<keyword evidence="2" id="KW-1185">Reference proteome</keyword>
<sequence>MSTKLITLFTLVLLLLLLCSTLSYAARPTPNPLEHYLVKTQHGGVEAQKTEVVEEESCEGVGDEECLMRRTLAAHVDYIYTQKLKP</sequence>
<proteinExistence type="predicted"/>
<comment type="caution">
    <text evidence="1">The sequence shown here is derived from an EMBL/GenBank/DDBJ whole genome shotgun (WGS) entry which is preliminary data.</text>
</comment>
<evidence type="ECO:0000313" key="1">
    <source>
        <dbReference type="EMBL" id="KAI8541998.1"/>
    </source>
</evidence>
<evidence type="ECO:0000313" key="2">
    <source>
        <dbReference type="Proteomes" id="UP001062846"/>
    </source>
</evidence>
<name>A0ACC0MLS7_RHOML</name>
<gene>
    <name evidence="1" type="ORF">RHMOL_Rhmol08G0105000</name>
</gene>
<dbReference type="EMBL" id="CM046395">
    <property type="protein sequence ID" value="KAI8541998.1"/>
    <property type="molecule type" value="Genomic_DNA"/>
</dbReference>
<dbReference type="Proteomes" id="UP001062846">
    <property type="component" value="Chromosome 8"/>
</dbReference>
<organism evidence="1 2">
    <name type="scientific">Rhododendron molle</name>
    <name type="common">Chinese azalea</name>
    <name type="synonym">Azalea mollis</name>
    <dbReference type="NCBI Taxonomy" id="49168"/>
    <lineage>
        <taxon>Eukaryota</taxon>
        <taxon>Viridiplantae</taxon>
        <taxon>Streptophyta</taxon>
        <taxon>Embryophyta</taxon>
        <taxon>Tracheophyta</taxon>
        <taxon>Spermatophyta</taxon>
        <taxon>Magnoliopsida</taxon>
        <taxon>eudicotyledons</taxon>
        <taxon>Gunneridae</taxon>
        <taxon>Pentapetalae</taxon>
        <taxon>asterids</taxon>
        <taxon>Ericales</taxon>
        <taxon>Ericaceae</taxon>
        <taxon>Ericoideae</taxon>
        <taxon>Rhodoreae</taxon>
        <taxon>Rhododendron</taxon>
    </lineage>
</organism>
<protein>
    <submittedName>
        <fullName evidence="1">Uncharacterized protein</fullName>
    </submittedName>
</protein>
<reference evidence="1" key="1">
    <citation type="submission" date="2022-02" db="EMBL/GenBank/DDBJ databases">
        <title>Plant Genome Project.</title>
        <authorList>
            <person name="Zhang R.-G."/>
        </authorList>
    </citation>
    <scope>NUCLEOTIDE SEQUENCE</scope>
    <source>
        <strain evidence="1">AT1</strain>
    </source>
</reference>
<accession>A0ACC0MLS7</accession>